<comment type="caution">
    <text evidence="4">The sequence shown here is derived from an EMBL/GenBank/DDBJ whole genome shotgun (WGS) entry which is preliminary data.</text>
</comment>
<dbReference type="Proteomes" id="UP001596439">
    <property type="component" value="Unassembled WGS sequence"/>
</dbReference>
<name>A0ABW2PNT5_9BACL</name>
<dbReference type="EMBL" id="JBHTCE010000004">
    <property type="protein sequence ID" value="MFC7391128.1"/>
    <property type="molecule type" value="Genomic_DNA"/>
</dbReference>
<protein>
    <submittedName>
        <fullName evidence="4">Zinc-binding dehydrogenase</fullName>
    </submittedName>
</protein>
<reference evidence="5" key="1">
    <citation type="journal article" date="2019" name="Int. J. Syst. Evol. Microbiol.">
        <title>The Global Catalogue of Microorganisms (GCM) 10K type strain sequencing project: providing services to taxonomists for standard genome sequencing and annotation.</title>
        <authorList>
            <consortium name="The Broad Institute Genomics Platform"/>
            <consortium name="The Broad Institute Genome Sequencing Center for Infectious Disease"/>
            <person name="Wu L."/>
            <person name="Ma J."/>
        </authorList>
    </citation>
    <scope>NUCLEOTIDE SEQUENCE [LARGE SCALE GENOMIC DNA]</scope>
    <source>
        <strain evidence="5">CCUG 55590</strain>
    </source>
</reference>
<evidence type="ECO:0000256" key="2">
    <source>
        <dbReference type="ARBA" id="ARBA00023002"/>
    </source>
</evidence>
<organism evidence="4 5">
    <name type="scientific">Exiguobacterium aestuarii</name>
    <dbReference type="NCBI Taxonomy" id="273527"/>
    <lineage>
        <taxon>Bacteria</taxon>
        <taxon>Bacillati</taxon>
        <taxon>Bacillota</taxon>
        <taxon>Bacilli</taxon>
        <taxon>Bacillales</taxon>
        <taxon>Bacillales Family XII. Incertae Sedis</taxon>
        <taxon>Exiguobacterium</taxon>
    </lineage>
</organism>
<dbReference type="InterPro" id="IPR013154">
    <property type="entry name" value="ADH-like_N"/>
</dbReference>
<keyword evidence="5" id="KW-1185">Reference proteome</keyword>
<dbReference type="InterPro" id="IPR036291">
    <property type="entry name" value="NAD(P)-bd_dom_sf"/>
</dbReference>
<dbReference type="PANTHER" id="PTHR48106:SF7">
    <property type="entry name" value="DEHYDROGENASE, ZINC-CONTAINING, PUTATIVE (AFU_ORTHOLOGUE AFUA_5G10220)-RELATED"/>
    <property type="match status" value="1"/>
</dbReference>
<dbReference type="SUPFAM" id="SSF51735">
    <property type="entry name" value="NAD(P)-binding Rossmann-fold domains"/>
    <property type="match status" value="1"/>
</dbReference>
<proteinExistence type="predicted"/>
<evidence type="ECO:0000313" key="5">
    <source>
        <dbReference type="Proteomes" id="UP001596439"/>
    </source>
</evidence>
<dbReference type="SUPFAM" id="SSF50129">
    <property type="entry name" value="GroES-like"/>
    <property type="match status" value="1"/>
</dbReference>
<keyword evidence="2" id="KW-0560">Oxidoreductase</keyword>
<gene>
    <name evidence="4" type="ORF">ACFQO8_13395</name>
</gene>
<feature type="domain" description="Enoyl reductase (ER)" evidence="3">
    <location>
        <begin position="10"/>
        <end position="323"/>
    </location>
</feature>
<accession>A0ABW2PNT5</accession>
<evidence type="ECO:0000259" key="3">
    <source>
        <dbReference type="SMART" id="SM00829"/>
    </source>
</evidence>
<dbReference type="PANTHER" id="PTHR48106">
    <property type="entry name" value="QUINONE OXIDOREDUCTASE PIG3-RELATED"/>
    <property type="match status" value="1"/>
</dbReference>
<dbReference type="SMART" id="SM00829">
    <property type="entry name" value="PKS_ER"/>
    <property type="match status" value="1"/>
</dbReference>
<dbReference type="Pfam" id="PF00107">
    <property type="entry name" value="ADH_zinc_N"/>
    <property type="match status" value="1"/>
</dbReference>
<evidence type="ECO:0000256" key="1">
    <source>
        <dbReference type="ARBA" id="ARBA00022857"/>
    </source>
</evidence>
<dbReference type="RefSeq" id="WP_214790843.1">
    <property type="nucleotide sequence ID" value="NZ_JANIEL010000068.1"/>
</dbReference>
<dbReference type="Gene3D" id="3.40.50.720">
    <property type="entry name" value="NAD(P)-binding Rossmann-like Domain"/>
    <property type="match status" value="1"/>
</dbReference>
<dbReference type="InterPro" id="IPR020843">
    <property type="entry name" value="ER"/>
</dbReference>
<dbReference type="CDD" id="cd08271">
    <property type="entry name" value="MDR5"/>
    <property type="match status" value="1"/>
</dbReference>
<sequence length="327" mass="35555">MKALLLHEPNTWQTMQIEEVDAPTLRSGEVLIEGEYAGLNPVDYKTATNGKPEWSYPHVLGLDVAGTIAAVADDVTNVNVGDRVLYHGNWNEWGGFAEFTRAKAHMVVPIPESISFADAVALPTAGFTAYQAIFEKLPMNAIDTILIHAGAGGVGGFAIQLAKYLGKRVITTASARNHDWVKQLGADEAIDYNTEDWQQRVMELTSGHGVNAVIDPVGRETATASLHVIAYNGHIAHIAGAPDMSVIKPFTRVISYHEVALNAIHHQQDRVSEANIVRIGTHMLELLAAGEIRPMIQETIPFADIPKKLVELSDRHVVGKIVANLKA</sequence>
<dbReference type="Pfam" id="PF08240">
    <property type="entry name" value="ADH_N"/>
    <property type="match status" value="1"/>
</dbReference>
<evidence type="ECO:0000313" key="4">
    <source>
        <dbReference type="EMBL" id="MFC7391128.1"/>
    </source>
</evidence>
<keyword evidence="1" id="KW-0521">NADP</keyword>
<dbReference type="InterPro" id="IPR011032">
    <property type="entry name" value="GroES-like_sf"/>
</dbReference>
<dbReference type="Gene3D" id="3.90.180.10">
    <property type="entry name" value="Medium-chain alcohol dehydrogenases, catalytic domain"/>
    <property type="match status" value="1"/>
</dbReference>
<dbReference type="InterPro" id="IPR013149">
    <property type="entry name" value="ADH-like_C"/>
</dbReference>